<dbReference type="Pfam" id="PF03732">
    <property type="entry name" value="Retrotrans_gag"/>
    <property type="match status" value="1"/>
</dbReference>
<reference evidence="2" key="1">
    <citation type="submission" date="2018-10" db="EMBL/GenBank/DDBJ databases">
        <title>Population genomic analysis revealed the cold adaptation of white poplar.</title>
        <authorList>
            <person name="Liu Y.-J."/>
        </authorList>
    </citation>
    <scope>NUCLEOTIDE SEQUENCE [LARGE SCALE GENOMIC DNA]</scope>
    <source>
        <strain evidence="2">PAL-ZL1</strain>
    </source>
</reference>
<gene>
    <name evidence="2" type="ORF">D5086_0000222020</name>
</gene>
<dbReference type="SUPFAM" id="SSF50630">
    <property type="entry name" value="Acid proteases"/>
    <property type="match status" value="1"/>
</dbReference>
<dbReference type="InterPro" id="IPR021109">
    <property type="entry name" value="Peptidase_aspartic_dom_sf"/>
</dbReference>
<feature type="domain" description="Retrotransposon gag" evidence="1">
    <location>
        <begin position="2"/>
        <end position="67"/>
    </location>
</feature>
<proteinExistence type="predicted"/>
<dbReference type="PANTHER" id="PTHR15503">
    <property type="entry name" value="LDOC1 RELATED"/>
    <property type="match status" value="1"/>
</dbReference>
<name>A0A4U5P5P4_POPAL</name>
<dbReference type="AlphaFoldDB" id="A0A4U5P5P4"/>
<dbReference type="Pfam" id="PF08284">
    <property type="entry name" value="RVP_2"/>
    <property type="match status" value="1"/>
</dbReference>
<sequence length="305" mass="34444">MTWEAFEEELWARFGPTDGEDFDEALSRIKQVGSLRDYQSEFEKLGNRVRGWTQKALVGTFMGGLKPEIAEGIRIQLLLLEGPTDFNEITYEEVTEEADAEEVTRENDEPEITLHALIGWSAPRTMRVDAKVGFVNAVVLIDSGSTHNFISTRMADRLRLPVVPTETFTVRVANGARLQCQGKFEKVQVLLQEIPFSLTLYSLPLADLDIVLGVQWLEILGSVICNWQTLTMKFYWKNVARQLQGFCDQPIQAVSLKEISKEFRQGHAVFAICPQSTMQDKEEIQSPVNIVTVLTDPYKKAGKKG</sequence>
<evidence type="ECO:0000313" key="2">
    <source>
        <dbReference type="EMBL" id="TKR91578.1"/>
    </source>
</evidence>
<dbReference type="InterPro" id="IPR005162">
    <property type="entry name" value="Retrotrans_gag_dom"/>
</dbReference>
<accession>A0A4U5P5P4</accession>
<protein>
    <recommendedName>
        <fullName evidence="1">Retrotransposon gag domain-containing protein</fullName>
    </recommendedName>
</protein>
<evidence type="ECO:0000259" key="1">
    <source>
        <dbReference type="Pfam" id="PF03732"/>
    </source>
</evidence>
<dbReference type="EMBL" id="RCHU01000766">
    <property type="protein sequence ID" value="TKR91578.1"/>
    <property type="molecule type" value="Genomic_DNA"/>
</dbReference>
<organism evidence="2">
    <name type="scientific">Populus alba</name>
    <name type="common">White poplar</name>
    <dbReference type="NCBI Taxonomy" id="43335"/>
    <lineage>
        <taxon>Eukaryota</taxon>
        <taxon>Viridiplantae</taxon>
        <taxon>Streptophyta</taxon>
        <taxon>Embryophyta</taxon>
        <taxon>Tracheophyta</taxon>
        <taxon>Spermatophyta</taxon>
        <taxon>Magnoliopsida</taxon>
        <taxon>eudicotyledons</taxon>
        <taxon>Gunneridae</taxon>
        <taxon>Pentapetalae</taxon>
        <taxon>rosids</taxon>
        <taxon>fabids</taxon>
        <taxon>Malpighiales</taxon>
        <taxon>Salicaceae</taxon>
        <taxon>Saliceae</taxon>
        <taxon>Populus</taxon>
    </lineage>
</organism>
<comment type="caution">
    <text evidence="2">The sequence shown here is derived from an EMBL/GenBank/DDBJ whole genome shotgun (WGS) entry which is preliminary data.</text>
</comment>
<dbReference type="PANTHER" id="PTHR15503:SF22">
    <property type="entry name" value="TRANSPOSON TY3-I GAG POLYPROTEIN"/>
    <property type="match status" value="1"/>
</dbReference>
<dbReference type="CDD" id="cd00303">
    <property type="entry name" value="retropepsin_like"/>
    <property type="match status" value="1"/>
</dbReference>
<dbReference type="Gene3D" id="2.40.70.10">
    <property type="entry name" value="Acid Proteases"/>
    <property type="match status" value="1"/>
</dbReference>
<dbReference type="InterPro" id="IPR032567">
    <property type="entry name" value="RTL1-rel"/>
</dbReference>